<evidence type="ECO:0000256" key="4">
    <source>
        <dbReference type="ARBA" id="ARBA00023002"/>
    </source>
</evidence>
<dbReference type="Gene3D" id="3.90.180.10">
    <property type="entry name" value="Medium-chain alcohol dehydrogenases, catalytic domain"/>
    <property type="match status" value="1"/>
</dbReference>
<dbReference type="EMBL" id="JFFI01000438">
    <property type="protein sequence ID" value="KXH67681.1"/>
    <property type="molecule type" value="Genomic_DNA"/>
</dbReference>
<comment type="cofactor">
    <cofactor evidence="1">
        <name>Zn(2+)</name>
        <dbReference type="ChEBI" id="CHEBI:29105"/>
    </cofactor>
</comment>
<comment type="caution">
    <text evidence="6">The sequence shown here is derived from an EMBL/GenBank/DDBJ whole genome shotgun (WGS) entry which is preliminary data.</text>
</comment>
<dbReference type="InterPro" id="IPR036291">
    <property type="entry name" value="NAD(P)-bd_dom_sf"/>
</dbReference>
<dbReference type="GO" id="GO:0004022">
    <property type="term" value="F:alcohol dehydrogenase (NAD+) activity"/>
    <property type="evidence" value="ECO:0007669"/>
    <property type="project" value="TreeGrafter"/>
</dbReference>
<evidence type="ECO:0000259" key="5">
    <source>
        <dbReference type="Pfam" id="PF00107"/>
    </source>
</evidence>
<reference evidence="6 7" key="1">
    <citation type="submission" date="2014-02" db="EMBL/GenBank/DDBJ databases">
        <title>The genome sequence of Colletotrichum salicis CBS 607.94.</title>
        <authorList>
            <person name="Baroncelli R."/>
            <person name="Thon M.R."/>
        </authorList>
    </citation>
    <scope>NUCLEOTIDE SEQUENCE [LARGE SCALE GENOMIC DNA]</scope>
    <source>
        <strain evidence="6 7">CBS 607.94</strain>
    </source>
</reference>
<dbReference type="GO" id="GO:0005737">
    <property type="term" value="C:cytoplasm"/>
    <property type="evidence" value="ECO:0007669"/>
    <property type="project" value="TreeGrafter"/>
</dbReference>
<keyword evidence="7" id="KW-1185">Reference proteome</keyword>
<dbReference type="STRING" id="1209931.A0A135V517"/>
<keyword evidence="3" id="KW-0862">Zinc</keyword>
<accession>A0A135V517</accession>
<organism evidence="6 7">
    <name type="scientific">Colletotrichum salicis</name>
    <dbReference type="NCBI Taxonomy" id="1209931"/>
    <lineage>
        <taxon>Eukaryota</taxon>
        <taxon>Fungi</taxon>
        <taxon>Dikarya</taxon>
        <taxon>Ascomycota</taxon>
        <taxon>Pezizomycotina</taxon>
        <taxon>Sordariomycetes</taxon>
        <taxon>Hypocreomycetidae</taxon>
        <taxon>Glomerellales</taxon>
        <taxon>Glomerellaceae</taxon>
        <taxon>Colletotrichum</taxon>
        <taxon>Colletotrichum acutatum species complex</taxon>
    </lineage>
</organism>
<dbReference type="SUPFAM" id="SSF51735">
    <property type="entry name" value="NAD(P)-binding Rossmann-fold domains"/>
    <property type="match status" value="1"/>
</dbReference>
<sequence>MALKHLRRVFHVFTWVPQKLLQGAEYWQASSWDLTAGLRVIAVDTGDEKQKHLESRADAFIDYATDDVEKSIMNLTGEGAHADIVVPGSEDAYRIAPKLLRSMGTIICVGLPRNDFELPISVAQCALKGMSSSSGLLTFQEMMKTDTFALALTIKVAMVGTEERMTELLRAAEKGTIRASIDIFSFSHVSEIMAQLKEKFLDGL</sequence>
<gene>
    <name evidence="6" type="ORF">CSAL01_12768</name>
</gene>
<dbReference type="PANTHER" id="PTHR42940:SF2">
    <property type="entry name" value="DEHYDROGENASE FAMILY OXIDOREDUCTASE, PUTATIVE (JCVI)-RELATED"/>
    <property type="match status" value="1"/>
</dbReference>
<dbReference type="GO" id="GO:0046872">
    <property type="term" value="F:metal ion binding"/>
    <property type="evidence" value="ECO:0007669"/>
    <property type="project" value="UniProtKB-KW"/>
</dbReference>
<dbReference type="Pfam" id="PF00107">
    <property type="entry name" value="ADH_zinc_N"/>
    <property type="match status" value="1"/>
</dbReference>
<proteinExistence type="predicted"/>
<evidence type="ECO:0000313" key="7">
    <source>
        <dbReference type="Proteomes" id="UP000070121"/>
    </source>
</evidence>
<keyword evidence="4" id="KW-0560">Oxidoreductase</keyword>
<evidence type="ECO:0000256" key="2">
    <source>
        <dbReference type="ARBA" id="ARBA00022723"/>
    </source>
</evidence>
<evidence type="ECO:0000313" key="6">
    <source>
        <dbReference type="EMBL" id="KXH67681.1"/>
    </source>
</evidence>
<name>A0A135V517_9PEZI</name>
<protein>
    <submittedName>
        <fullName evidence="6">Alcohol dehydrogenase</fullName>
    </submittedName>
</protein>
<keyword evidence="2" id="KW-0479">Metal-binding</keyword>
<dbReference type="Gene3D" id="3.40.50.720">
    <property type="entry name" value="NAD(P)-binding Rossmann-like Domain"/>
    <property type="match status" value="1"/>
</dbReference>
<dbReference type="PANTHER" id="PTHR42940">
    <property type="entry name" value="ALCOHOL DEHYDROGENASE 1-RELATED"/>
    <property type="match status" value="1"/>
</dbReference>
<evidence type="ECO:0000256" key="3">
    <source>
        <dbReference type="ARBA" id="ARBA00022833"/>
    </source>
</evidence>
<feature type="domain" description="Alcohol dehydrogenase-like C-terminal" evidence="5">
    <location>
        <begin position="36"/>
        <end position="132"/>
    </location>
</feature>
<evidence type="ECO:0000256" key="1">
    <source>
        <dbReference type="ARBA" id="ARBA00001947"/>
    </source>
</evidence>
<dbReference type="AlphaFoldDB" id="A0A135V517"/>
<dbReference type="Proteomes" id="UP000070121">
    <property type="component" value="Unassembled WGS sequence"/>
</dbReference>
<dbReference type="OrthoDB" id="4887583at2759"/>
<dbReference type="InterPro" id="IPR013149">
    <property type="entry name" value="ADH-like_C"/>
</dbReference>